<evidence type="ECO:0000313" key="1">
    <source>
        <dbReference type="EMBL" id="MFL9843083.1"/>
    </source>
</evidence>
<dbReference type="SUPFAM" id="SSF54211">
    <property type="entry name" value="Ribosomal protein S5 domain 2-like"/>
    <property type="match status" value="1"/>
</dbReference>
<organism evidence="1 2">
    <name type="scientific">Flavobacterium rhizosphaerae</name>
    <dbReference type="NCBI Taxonomy" id="3163298"/>
    <lineage>
        <taxon>Bacteria</taxon>
        <taxon>Pseudomonadati</taxon>
        <taxon>Bacteroidota</taxon>
        <taxon>Flavobacteriia</taxon>
        <taxon>Flavobacteriales</taxon>
        <taxon>Flavobacteriaceae</taxon>
        <taxon>Flavobacterium</taxon>
    </lineage>
</organism>
<name>A0ABW8YSG0_9FLAO</name>
<gene>
    <name evidence="1" type="ORF">ABS766_01500</name>
</gene>
<reference evidence="1 2" key="1">
    <citation type="submission" date="2024-06" db="EMBL/GenBank/DDBJ databases">
        <authorList>
            <person name="Kaempfer P."/>
            <person name="Viver T."/>
        </authorList>
    </citation>
    <scope>NUCLEOTIDE SEQUENCE [LARGE SCALE GENOMIC DNA]</scope>
    <source>
        <strain evidence="1 2">ST-119</strain>
    </source>
</reference>
<protein>
    <submittedName>
        <fullName evidence="1">GYDIA family GHMP kinase</fullName>
    </submittedName>
</protein>
<dbReference type="GO" id="GO:0016301">
    <property type="term" value="F:kinase activity"/>
    <property type="evidence" value="ECO:0007669"/>
    <property type="project" value="UniProtKB-KW"/>
</dbReference>
<dbReference type="InterPro" id="IPR047765">
    <property type="entry name" value="GHMP_GYDIA-like"/>
</dbReference>
<dbReference type="NCBIfam" id="NF040656">
    <property type="entry name" value="GHMP_GYDIA"/>
    <property type="match status" value="1"/>
</dbReference>
<keyword evidence="1" id="KW-0808">Transferase</keyword>
<proteinExistence type="predicted"/>
<keyword evidence="1" id="KW-0418">Kinase</keyword>
<dbReference type="RefSeq" id="WP_408083315.1">
    <property type="nucleotide sequence ID" value="NZ_JBELPZ010000001.1"/>
</dbReference>
<comment type="caution">
    <text evidence="1">The sequence shown here is derived from an EMBL/GenBank/DDBJ whole genome shotgun (WGS) entry which is preliminary data.</text>
</comment>
<sequence>MGEYTVLDGSDAFALPTKFGQHLEAENNMSQAIYWKSYDADGKLWLDVSIPLKQIVNTRTEEKPETETAMLVKVLSAAHNANKEILQTGYNVVTKLTFPRKWGLGTSSTLIALVAKWFGIDAYALLSATFGGSGYDIACAQYNTPLIYNLKAEIPKVTPVHFNPDFTDKLYFVYLNQKQNSREAIAAYRKRDYDKEILVHHIDRLINQLIQARDLISFASALEKQEALMAGILGIATVQEKLFPDFNGVVKSLGAWGGDFILAVSEENPEAYFTEKGFKTILPYHKMVL</sequence>
<dbReference type="InterPro" id="IPR020568">
    <property type="entry name" value="Ribosomal_Su5_D2-typ_SF"/>
</dbReference>
<evidence type="ECO:0000313" key="2">
    <source>
        <dbReference type="Proteomes" id="UP001629156"/>
    </source>
</evidence>
<dbReference type="Proteomes" id="UP001629156">
    <property type="component" value="Unassembled WGS sequence"/>
</dbReference>
<accession>A0ABW8YSG0</accession>
<keyword evidence="2" id="KW-1185">Reference proteome</keyword>
<dbReference type="Gene3D" id="3.30.230.10">
    <property type="match status" value="1"/>
</dbReference>
<dbReference type="InterPro" id="IPR014721">
    <property type="entry name" value="Ribsml_uS5_D2-typ_fold_subgr"/>
</dbReference>
<dbReference type="EMBL" id="JBELPZ010000001">
    <property type="protein sequence ID" value="MFL9843083.1"/>
    <property type="molecule type" value="Genomic_DNA"/>
</dbReference>